<proteinExistence type="evidence at transcript level"/>
<organism evidence="2">
    <name type="scientific">Picea sitchensis</name>
    <name type="common">Sitka spruce</name>
    <name type="synonym">Pinus sitchensis</name>
    <dbReference type="NCBI Taxonomy" id="3332"/>
    <lineage>
        <taxon>Eukaryota</taxon>
        <taxon>Viridiplantae</taxon>
        <taxon>Streptophyta</taxon>
        <taxon>Embryophyta</taxon>
        <taxon>Tracheophyta</taxon>
        <taxon>Spermatophyta</taxon>
        <taxon>Pinopsida</taxon>
        <taxon>Pinidae</taxon>
        <taxon>Conifers I</taxon>
        <taxon>Pinales</taxon>
        <taxon>Pinaceae</taxon>
        <taxon>Picea</taxon>
    </lineage>
</organism>
<dbReference type="Pfam" id="PF00582">
    <property type="entry name" value="Usp"/>
    <property type="match status" value="1"/>
</dbReference>
<dbReference type="InterPro" id="IPR006015">
    <property type="entry name" value="Universal_stress_UspA"/>
</dbReference>
<dbReference type="EMBL" id="EF082141">
    <property type="protein sequence ID" value="ABK21517.1"/>
    <property type="molecule type" value="mRNA"/>
</dbReference>
<dbReference type="PANTHER" id="PTHR31964">
    <property type="entry name" value="ADENINE NUCLEOTIDE ALPHA HYDROLASES-LIKE SUPERFAMILY PROTEIN"/>
    <property type="match status" value="1"/>
</dbReference>
<reference evidence="2" key="1">
    <citation type="journal article" date="2008" name="BMC Genomics">
        <title>A conifer genomics resource of 200,000 spruce (Picea spp.) ESTs and 6,464 high-quality, sequence-finished full-length cDNAs for Sitka spruce (Picea sitchensis).</title>
        <authorList>
            <person name="Ralph S.G."/>
            <person name="Chun H.J."/>
            <person name="Kolosova N."/>
            <person name="Cooper D."/>
            <person name="Oddy C."/>
            <person name="Ritland C.E."/>
            <person name="Kirkpatrick R."/>
            <person name="Moore R."/>
            <person name="Barber S."/>
            <person name="Holt R.A."/>
            <person name="Jones S.J."/>
            <person name="Marra M.A."/>
            <person name="Douglas C.J."/>
            <person name="Ritland K."/>
            <person name="Bohlmann J."/>
        </authorList>
    </citation>
    <scope>NUCLEOTIDE SEQUENCE</scope>
    <source>
        <tissue evidence="2">Bark</tissue>
    </source>
</reference>
<dbReference type="InterPro" id="IPR014729">
    <property type="entry name" value="Rossmann-like_a/b/a_fold"/>
</dbReference>
<dbReference type="PRINTS" id="PR01438">
    <property type="entry name" value="UNVRSLSTRESS"/>
</dbReference>
<dbReference type="Gene3D" id="3.40.50.620">
    <property type="entry name" value="HUPs"/>
    <property type="match status" value="1"/>
</dbReference>
<protein>
    <recommendedName>
        <fullName evidence="1">UspA domain-containing protein</fullName>
    </recommendedName>
</protein>
<evidence type="ECO:0000259" key="1">
    <source>
        <dbReference type="Pfam" id="PF00582"/>
    </source>
</evidence>
<accession>A9NLK6</accession>
<name>A9NLK6_PICSI</name>
<dbReference type="PANTHER" id="PTHR31964:SF113">
    <property type="entry name" value="USPA DOMAIN-CONTAINING PROTEIN"/>
    <property type="match status" value="1"/>
</dbReference>
<sequence length="172" mass="19203">MEEKCKTVVVAVDESEESMSALLWACKYLLPAQCPHGNNTQQLPCKFILVHIQPDTCFAAGPAYIASEDLVNLLEMDARRTTQKIFKRALCICRDNNVKAETEVFVGEVKQRLCEAAGKLGVDFLVMGSHSHGFFKRMCRVIVGSLSDYCCQKAACPVVVVNKNICNNLKRW</sequence>
<dbReference type="SUPFAM" id="SSF52402">
    <property type="entry name" value="Adenine nucleotide alpha hydrolases-like"/>
    <property type="match status" value="1"/>
</dbReference>
<dbReference type="CDD" id="cd23659">
    <property type="entry name" value="USP_At3g01520-like"/>
    <property type="match status" value="1"/>
</dbReference>
<dbReference type="AlphaFoldDB" id="A9NLK6"/>
<feature type="domain" description="UspA" evidence="1">
    <location>
        <begin position="6"/>
        <end position="161"/>
    </location>
</feature>
<dbReference type="InterPro" id="IPR006016">
    <property type="entry name" value="UspA"/>
</dbReference>
<evidence type="ECO:0000313" key="2">
    <source>
        <dbReference type="EMBL" id="ABK21517.1"/>
    </source>
</evidence>